<accession>A0A5B7G1C1</accession>
<comment type="caution">
    <text evidence="2">The sequence shown here is derived from an EMBL/GenBank/DDBJ whole genome shotgun (WGS) entry which is preliminary data.</text>
</comment>
<feature type="region of interest" description="Disordered" evidence="1">
    <location>
        <begin position="1"/>
        <end position="27"/>
    </location>
</feature>
<protein>
    <submittedName>
        <fullName evidence="2">Uncharacterized protein</fullName>
    </submittedName>
</protein>
<dbReference type="AlphaFoldDB" id="A0A5B7G1C1"/>
<organism evidence="2 3">
    <name type="scientific">Portunus trituberculatus</name>
    <name type="common">Swimming crab</name>
    <name type="synonym">Neptunus trituberculatus</name>
    <dbReference type="NCBI Taxonomy" id="210409"/>
    <lineage>
        <taxon>Eukaryota</taxon>
        <taxon>Metazoa</taxon>
        <taxon>Ecdysozoa</taxon>
        <taxon>Arthropoda</taxon>
        <taxon>Crustacea</taxon>
        <taxon>Multicrustacea</taxon>
        <taxon>Malacostraca</taxon>
        <taxon>Eumalacostraca</taxon>
        <taxon>Eucarida</taxon>
        <taxon>Decapoda</taxon>
        <taxon>Pleocyemata</taxon>
        <taxon>Brachyura</taxon>
        <taxon>Eubrachyura</taxon>
        <taxon>Portunoidea</taxon>
        <taxon>Portunidae</taxon>
        <taxon>Portuninae</taxon>
        <taxon>Portunus</taxon>
    </lineage>
</organism>
<dbReference type="Proteomes" id="UP000324222">
    <property type="component" value="Unassembled WGS sequence"/>
</dbReference>
<feature type="compositionally biased region" description="Polar residues" evidence="1">
    <location>
        <begin position="1"/>
        <end position="20"/>
    </location>
</feature>
<evidence type="ECO:0000313" key="2">
    <source>
        <dbReference type="EMBL" id="MPC51636.1"/>
    </source>
</evidence>
<gene>
    <name evidence="2" type="ORF">E2C01_045487</name>
</gene>
<evidence type="ECO:0000256" key="1">
    <source>
        <dbReference type="SAM" id="MobiDB-lite"/>
    </source>
</evidence>
<name>A0A5B7G1C1_PORTR</name>
<sequence length="82" mass="8658">MIRNLHSNECSSPSINNASGSPCGAGVWRRGASHPAVAVQNLRRLTCPTCSRLDARQVNTASPWQRGSEGQPASPCIPEGAM</sequence>
<proteinExistence type="predicted"/>
<keyword evidence="3" id="KW-1185">Reference proteome</keyword>
<feature type="region of interest" description="Disordered" evidence="1">
    <location>
        <begin position="60"/>
        <end position="82"/>
    </location>
</feature>
<dbReference type="EMBL" id="VSRR010010307">
    <property type="protein sequence ID" value="MPC51636.1"/>
    <property type="molecule type" value="Genomic_DNA"/>
</dbReference>
<evidence type="ECO:0000313" key="3">
    <source>
        <dbReference type="Proteomes" id="UP000324222"/>
    </source>
</evidence>
<reference evidence="2 3" key="1">
    <citation type="submission" date="2019-05" db="EMBL/GenBank/DDBJ databases">
        <title>Another draft genome of Portunus trituberculatus and its Hox gene families provides insights of decapod evolution.</title>
        <authorList>
            <person name="Jeong J.-H."/>
            <person name="Song I."/>
            <person name="Kim S."/>
            <person name="Choi T."/>
            <person name="Kim D."/>
            <person name="Ryu S."/>
            <person name="Kim W."/>
        </authorList>
    </citation>
    <scope>NUCLEOTIDE SEQUENCE [LARGE SCALE GENOMIC DNA]</scope>
    <source>
        <tissue evidence="2">Muscle</tissue>
    </source>
</reference>